<reference evidence="3 4" key="1">
    <citation type="journal article" date="2009" name="Int. J. Syst. Evol. Microbiol.">
        <title>Nocardioides caeni sp. nov., isolated from wastewater.</title>
        <authorList>
            <person name="Yoon J.H."/>
            <person name="Kang S.J."/>
            <person name="Park S."/>
            <person name="Kim W."/>
            <person name="Oh T.K."/>
        </authorList>
    </citation>
    <scope>NUCLEOTIDE SEQUENCE [LARGE SCALE GENOMIC DNA]</scope>
    <source>
        <strain evidence="3 4">DSM 23134</strain>
    </source>
</reference>
<gene>
    <name evidence="3" type="ORF">E9934_04295</name>
</gene>
<dbReference type="Pfam" id="PF01551">
    <property type="entry name" value="Peptidase_M23"/>
    <property type="match status" value="1"/>
</dbReference>
<dbReference type="Gene3D" id="2.70.70.10">
    <property type="entry name" value="Glucose Permease (Domain IIA)"/>
    <property type="match status" value="1"/>
</dbReference>
<evidence type="ECO:0000259" key="2">
    <source>
        <dbReference type="Pfam" id="PF01551"/>
    </source>
</evidence>
<dbReference type="GO" id="GO:0004222">
    <property type="term" value="F:metalloendopeptidase activity"/>
    <property type="evidence" value="ECO:0007669"/>
    <property type="project" value="TreeGrafter"/>
</dbReference>
<dbReference type="PANTHER" id="PTHR21666">
    <property type="entry name" value="PEPTIDASE-RELATED"/>
    <property type="match status" value="1"/>
</dbReference>
<dbReference type="AlphaFoldDB" id="A0A4S8NL04"/>
<dbReference type="RefSeq" id="WP_136561636.1">
    <property type="nucleotide sequence ID" value="NZ_BAABLS010000001.1"/>
</dbReference>
<keyword evidence="4" id="KW-1185">Reference proteome</keyword>
<dbReference type="Proteomes" id="UP000307087">
    <property type="component" value="Unassembled WGS sequence"/>
</dbReference>
<dbReference type="EMBL" id="STGW01000002">
    <property type="protein sequence ID" value="THV17700.1"/>
    <property type="molecule type" value="Genomic_DNA"/>
</dbReference>
<comment type="caution">
    <text evidence="3">The sequence shown here is derived from an EMBL/GenBank/DDBJ whole genome shotgun (WGS) entry which is preliminary data.</text>
</comment>
<dbReference type="InterPro" id="IPR050570">
    <property type="entry name" value="Cell_wall_metabolism_enzyme"/>
</dbReference>
<organism evidence="3 4">
    <name type="scientific">Nocardioides caeni</name>
    <dbReference type="NCBI Taxonomy" id="574700"/>
    <lineage>
        <taxon>Bacteria</taxon>
        <taxon>Bacillati</taxon>
        <taxon>Actinomycetota</taxon>
        <taxon>Actinomycetes</taxon>
        <taxon>Propionibacteriales</taxon>
        <taxon>Nocardioidaceae</taxon>
        <taxon>Nocardioides</taxon>
    </lineage>
</organism>
<dbReference type="InterPro" id="IPR011055">
    <property type="entry name" value="Dup_hybrid_motif"/>
</dbReference>
<dbReference type="CDD" id="cd12797">
    <property type="entry name" value="M23_peptidase"/>
    <property type="match status" value="1"/>
</dbReference>
<keyword evidence="1" id="KW-0732">Signal</keyword>
<accession>A0A4S8NL04</accession>
<sequence>MRLLIAALALAVGVDPTGVWPLLPAPEVVRAFDPPAEPWGPGHRGVDLDGRVGQPVRSALPGRVVFVGRIAGRGVVVVSHGSTRTTYEPITARVEKGDVVSAGTTIGALDLAGSHCLPRACLHWGWIEGDTYLDPLRLVGLRPIRLLPLWQSAIIGLPKPRVTLADVLAGRPAAVGPW</sequence>
<dbReference type="PANTHER" id="PTHR21666:SF289">
    <property type="entry name" value="L-ALA--D-GLU ENDOPEPTIDASE"/>
    <property type="match status" value="1"/>
</dbReference>
<protein>
    <submittedName>
        <fullName evidence="3">M23 family metallopeptidase</fullName>
    </submittedName>
</protein>
<evidence type="ECO:0000256" key="1">
    <source>
        <dbReference type="ARBA" id="ARBA00022729"/>
    </source>
</evidence>
<feature type="domain" description="M23ase beta-sheet core" evidence="2">
    <location>
        <begin position="42"/>
        <end position="135"/>
    </location>
</feature>
<dbReference type="InterPro" id="IPR016047">
    <property type="entry name" value="M23ase_b-sheet_dom"/>
</dbReference>
<dbReference type="OrthoDB" id="5245088at2"/>
<name>A0A4S8NL04_9ACTN</name>
<dbReference type="SUPFAM" id="SSF51261">
    <property type="entry name" value="Duplicated hybrid motif"/>
    <property type="match status" value="1"/>
</dbReference>
<evidence type="ECO:0000313" key="4">
    <source>
        <dbReference type="Proteomes" id="UP000307087"/>
    </source>
</evidence>
<evidence type="ECO:0000313" key="3">
    <source>
        <dbReference type="EMBL" id="THV17700.1"/>
    </source>
</evidence>
<proteinExistence type="predicted"/>